<comment type="caution">
    <text evidence="2">The sequence shown here is derived from an EMBL/GenBank/DDBJ whole genome shotgun (WGS) entry which is preliminary data.</text>
</comment>
<evidence type="ECO:0000256" key="1">
    <source>
        <dbReference type="SAM" id="MobiDB-lite"/>
    </source>
</evidence>
<dbReference type="EMBL" id="JANAVB010042773">
    <property type="protein sequence ID" value="KAJ6793757.1"/>
    <property type="molecule type" value="Genomic_DNA"/>
</dbReference>
<dbReference type="Proteomes" id="UP001140949">
    <property type="component" value="Unassembled WGS sequence"/>
</dbReference>
<name>A0AAX6DPP8_IRIPA</name>
<sequence length="93" mass="9636">MVEGRSGWSGGAVGKIGAGRLDREGGVVVSPCPAGKSPSDGELECYRRGSGLGRRSGVRLRTPARSRPLSAGAMKNRVEGTVPVVWGTVLCQK</sequence>
<reference evidence="2" key="2">
    <citation type="submission" date="2023-04" db="EMBL/GenBank/DDBJ databases">
        <authorList>
            <person name="Bruccoleri R.E."/>
            <person name="Oakeley E.J."/>
            <person name="Faust A.-M."/>
            <person name="Dessus-Babus S."/>
            <person name="Altorfer M."/>
            <person name="Burckhardt D."/>
            <person name="Oertli M."/>
            <person name="Naumann U."/>
            <person name="Petersen F."/>
            <person name="Wong J."/>
        </authorList>
    </citation>
    <scope>NUCLEOTIDE SEQUENCE</scope>
    <source>
        <strain evidence="2">GSM-AAB239-AS_SAM_17_03QT</strain>
        <tissue evidence="2">Leaf</tissue>
    </source>
</reference>
<proteinExistence type="predicted"/>
<evidence type="ECO:0000313" key="3">
    <source>
        <dbReference type="Proteomes" id="UP001140949"/>
    </source>
</evidence>
<organism evidence="2 3">
    <name type="scientific">Iris pallida</name>
    <name type="common">Sweet iris</name>
    <dbReference type="NCBI Taxonomy" id="29817"/>
    <lineage>
        <taxon>Eukaryota</taxon>
        <taxon>Viridiplantae</taxon>
        <taxon>Streptophyta</taxon>
        <taxon>Embryophyta</taxon>
        <taxon>Tracheophyta</taxon>
        <taxon>Spermatophyta</taxon>
        <taxon>Magnoliopsida</taxon>
        <taxon>Liliopsida</taxon>
        <taxon>Asparagales</taxon>
        <taxon>Iridaceae</taxon>
        <taxon>Iridoideae</taxon>
        <taxon>Irideae</taxon>
        <taxon>Iris</taxon>
    </lineage>
</organism>
<evidence type="ECO:0000313" key="2">
    <source>
        <dbReference type="EMBL" id="KAJ6793757.1"/>
    </source>
</evidence>
<accession>A0AAX6DPP8</accession>
<dbReference type="AlphaFoldDB" id="A0AAX6DPP8"/>
<gene>
    <name evidence="2" type="ORF">M6B38_235060</name>
</gene>
<feature type="region of interest" description="Disordered" evidence="1">
    <location>
        <begin position="29"/>
        <end position="48"/>
    </location>
</feature>
<protein>
    <submittedName>
        <fullName evidence="2">Leucine-rich repeat extensin-like protein 7</fullName>
    </submittedName>
</protein>
<reference evidence="2" key="1">
    <citation type="journal article" date="2023" name="GigaByte">
        <title>Genome assembly of the bearded iris, Iris pallida Lam.</title>
        <authorList>
            <person name="Bruccoleri R.E."/>
            <person name="Oakeley E.J."/>
            <person name="Faust A.M.E."/>
            <person name="Altorfer M."/>
            <person name="Dessus-Babus S."/>
            <person name="Burckhardt D."/>
            <person name="Oertli M."/>
            <person name="Naumann U."/>
            <person name="Petersen F."/>
            <person name="Wong J."/>
        </authorList>
    </citation>
    <scope>NUCLEOTIDE SEQUENCE</scope>
    <source>
        <strain evidence="2">GSM-AAB239-AS_SAM_17_03QT</strain>
    </source>
</reference>
<keyword evidence="3" id="KW-1185">Reference proteome</keyword>